<keyword evidence="1" id="KW-0812">Transmembrane</keyword>
<feature type="transmembrane region" description="Helical" evidence="1">
    <location>
        <begin position="6"/>
        <end position="21"/>
    </location>
</feature>
<keyword evidence="1" id="KW-0472">Membrane</keyword>
<organism evidence="2">
    <name type="scientific">marine sediment metagenome</name>
    <dbReference type="NCBI Taxonomy" id="412755"/>
    <lineage>
        <taxon>unclassified sequences</taxon>
        <taxon>metagenomes</taxon>
        <taxon>ecological metagenomes</taxon>
    </lineage>
</organism>
<sequence>MGFIEGLILSFVAGWVNSYLYRKYLRRRNKDWIVFLAVIFLSATWTIEILIYFEIFDMRWLNFLPWVNIPLIDKGKYFLWNSFIVFGLDFAITQQPGMEIIASFLLISYLFWYYFGSKLGKVFHGYRPYQQGHYLIFRPMKKFIKDRKKELEDSK</sequence>
<evidence type="ECO:0000256" key="1">
    <source>
        <dbReference type="SAM" id="Phobius"/>
    </source>
</evidence>
<dbReference type="EMBL" id="LAZR01032141">
    <property type="protein sequence ID" value="KKL51748.1"/>
    <property type="molecule type" value="Genomic_DNA"/>
</dbReference>
<reference evidence="2" key="1">
    <citation type="journal article" date="2015" name="Nature">
        <title>Complex archaea that bridge the gap between prokaryotes and eukaryotes.</title>
        <authorList>
            <person name="Spang A."/>
            <person name="Saw J.H."/>
            <person name="Jorgensen S.L."/>
            <person name="Zaremba-Niedzwiedzka K."/>
            <person name="Martijn J."/>
            <person name="Lind A.E."/>
            <person name="van Eijk R."/>
            <person name="Schleper C."/>
            <person name="Guy L."/>
            <person name="Ettema T.J."/>
        </authorList>
    </citation>
    <scope>NUCLEOTIDE SEQUENCE</scope>
</reference>
<feature type="transmembrane region" description="Helical" evidence="1">
    <location>
        <begin position="99"/>
        <end position="115"/>
    </location>
</feature>
<protein>
    <submittedName>
        <fullName evidence="2">Uncharacterized protein</fullName>
    </submittedName>
</protein>
<evidence type="ECO:0000313" key="2">
    <source>
        <dbReference type="EMBL" id="KKL51748.1"/>
    </source>
</evidence>
<gene>
    <name evidence="2" type="ORF">LCGC14_2292410</name>
</gene>
<proteinExistence type="predicted"/>
<feature type="transmembrane region" description="Helical" evidence="1">
    <location>
        <begin position="33"/>
        <end position="55"/>
    </location>
</feature>
<dbReference type="AlphaFoldDB" id="A0A0F9CQX1"/>
<accession>A0A0F9CQX1</accession>
<keyword evidence="1" id="KW-1133">Transmembrane helix</keyword>
<name>A0A0F9CQX1_9ZZZZ</name>
<comment type="caution">
    <text evidence="2">The sequence shown here is derived from an EMBL/GenBank/DDBJ whole genome shotgun (WGS) entry which is preliminary data.</text>
</comment>